<dbReference type="RefSeq" id="WP_285613291.1">
    <property type="nucleotide sequence ID" value="NZ_BSSD01000014.1"/>
</dbReference>
<name>A0A9W6QVS8_9PSEU</name>
<sequence length="108" mass="10892">MKGERGSVTVEAALVIGAIVTVLLLAITAVAAAADHVRCLDAAAQAARLATRGDFAQAQAAAVRSAPNDATITIHTSGDTVAVTVNTNHPLFPTHVTAYAVLEPGVPP</sequence>
<dbReference type="NCBIfam" id="NF041390">
    <property type="entry name" value="TadE_Rv3655c"/>
    <property type="match status" value="1"/>
</dbReference>
<evidence type="ECO:0000256" key="1">
    <source>
        <dbReference type="SAM" id="Phobius"/>
    </source>
</evidence>
<organism evidence="2 3">
    <name type="scientific">Actinokineospora globicatena</name>
    <dbReference type="NCBI Taxonomy" id="103729"/>
    <lineage>
        <taxon>Bacteria</taxon>
        <taxon>Bacillati</taxon>
        <taxon>Actinomycetota</taxon>
        <taxon>Actinomycetes</taxon>
        <taxon>Pseudonocardiales</taxon>
        <taxon>Pseudonocardiaceae</taxon>
        <taxon>Actinokineospora</taxon>
    </lineage>
</organism>
<dbReference type="Proteomes" id="UP001165042">
    <property type="component" value="Unassembled WGS sequence"/>
</dbReference>
<reference evidence="2" key="1">
    <citation type="submission" date="2023-02" db="EMBL/GenBank/DDBJ databases">
        <title>Actinokineospora globicatena NBRC 15670.</title>
        <authorList>
            <person name="Ichikawa N."/>
            <person name="Sato H."/>
            <person name="Tonouchi N."/>
        </authorList>
    </citation>
    <scope>NUCLEOTIDE SEQUENCE</scope>
    <source>
        <strain evidence="2">NBRC 15670</strain>
    </source>
</reference>
<keyword evidence="1" id="KW-0812">Transmembrane</keyword>
<evidence type="ECO:0008006" key="4">
    <source>
        <dbReference type="Google" id="ProtNLM"/>
    </source>
</evidence>
<keyword evidence="3" id="KW-1185">Reference proteome</keyword>
<gene>
    <name evidence="2" type="ORF">Aglo03_63350</name>
</gene>
<dbReference type="InterPro" id="IPR049790">
    <property type="entry name" value="Rv3655c/TadE"/>
</dbReference>
<protein>
    <recommendedName>
        <fullName evidence="4">TadE-like protein</fullName>
    </recommendedName>
</protein>
<evidence type="ECO:0000313" key="2">
    <source>
        <dbReference type="EMBL" id="GLW95519.1"/>
    </source>
</evidence>
<keyword evidence="1" id="KW-1133">Transmembrane helix</keyword>
<keyword evidence="1" id="KW-0472">Membrane</keyword>
<dbReference type="AlphaFoldDB" id="A0A9W6QVS8"/>
<comment type="caution">
    <text evidence="2">The sequence shown here is derived from an EMBL/GenBank/DDBJ whole genome shotgun (WGS) entry which is preliminary data.</text>
</comment>
<evidence type="ECO:0000313" key="3">
    <source>
        <dbReference type="Proteomes" id="UP001165042"/>
    </source>
</evidence>
<dbReference type="EMBL" id="BSSD01000014">
    <property type="protein sequence ID" value="GLW95519.1"/>
    <property type="molecule type" value="Genomic_DNA"/>
</dbReference>
<feature type="transmembrane region" description="Helical" evidence="1">
    <location>
        <begin position="12"/>
        <end position="34"/>
    </location>
</feature>
<proteinExistence type="predicted"/>
<accession>A0A9W6QVS8</accession>